<name>A0A644Y0T8_9ZZZZ</name>
<dbReference type="AntiFam" id="ANF00180">
    <property type="entry name" value="Shadow ORF (opposite PGK1)"/>
</dbReference>
<protein>
    <submittedName>
        <fullName evidence="1">Uncharacterized protein</fullName>
    </submittedName>
</protein>
<gene>
    <name evidence="1" type="ORF">SDC9_68581</name>
</gene>
<sequence>MNQITGYGGQISGHAGGGGMGAVNGAKSVGDIKLGHIGQGFGKLRRVLFLADIEPKVFKQHNLARLQRGGFRLRVGADDIFGKDDLPAQEFTQADGHRSKAQGFLPHTLRLSKMRAGDDRCVVLQQGPDGRQRGNNALVVGNGAGLLVLRHVEVTAEENLFSVNVHIVDCFLIVIQVKSPFISPSPHSWGKSNCRSAS</sequence>
<reference evidence="1" key="1">
    <citation type="submission" date="2019-08" db="EMBL/GenBank/DDBJ databases">
        <authorList>
            <person name="Kucharzyk K."/>
            <person name="Murdoch R.W."/>
            <person name="Higgins S."/>
            <person name="Loffler F."/>
        </authorList>
    </citation>
    <scope>NUCLEOTIDE SEQUENCE</scope>
</reference>
<dbReference type="EMBL" id="VSSQ01003743">
    <property type="protein sequence ID" value="MPM22130.1"/>
    <property type="molecule type" value="Genomic_DNA"/>
</dbReference>
<organism evidence="1">
    <name type="scientific">bioreactor metagenome</name>
    <dbReference type="NCBI Taxonomy" id="1076179"/>
    <lineage>
        <taxon>unclassified sequences</taxon>
        <taxon>metagenomes</taxon>
        <taxon>ecological metagenomes</taxon>
    </lineage>
</organism>
<accession>A0A644Y0T8</accession>
<comment type="caution">
    <text evidence="1">The sequence shown here is derived from an EMBL/GenBank/DDBJ whole genome shotgun (WGS) entry which is preliminary data.</text>
</comment>
<evidence type="ECO:0000313" key="1">
    <source>
        <dbReference type="EMBL" id="MPM22130.1"/>
    </source>
</evidence>
<proteinExistence type="predicted"/>
<dbReference type="AlphaFoldDB" id="A0A644Y0T8"/>